<dbReference type="EMBL" id="ARZX01000017">
    <property type="protein sequence ID" value="EWH12827.1"/>
    <property type="molecule type" value="Genomic_DNA"/>
</dbReference>
<evidence type="ECO:0000313" key="3">
    <source>
        <dbReference type="Proteomes" id="UP000019275"/>
    </source>
</evidence>
<dbReference type="NCBIfam" id="NF002542">
    <property type="entry name" value="PRK02101.1-3"/>
    <property type="match status" value="1"/>
</dbReference>
<comment type="similarity">
    <text evidence="1">Belongs to the UPF0246 family.</text>
</comment>
<dbReference type="Pfam" id="PF03883">
    <property type="entry name" value="H2O2_YaaD"/>
    <property type="match status" value="1"/>
</dbReference>
<dbReference type="Proteomes" id="UP000019275">
    <property type="component" value="Unassembled WGS sequence"/>
</dbReference>
<accession>A0ABN0RLU3</accession>
<proteinExistence type="inferred from homology"/>
<gene>
    <name evidence="2" type="ORF">KLA_12624</name>
</gene>
<evidence type="ECO:0000313" key="2">
    <source>
        <dbReference type="EMBL" id="EWH12827.1"/>
    </source>
</evidence>
<keyword evidence="3" id="KW-1185">Reference proteome</keyword>
<dbReference type="HAMAP" id="MF_00652">
    <property type="entry name" value="UPF0246"/>
    <property type="match status" value="1"/>
</dbReference>
<evidence type="ECO:0000256" key="1">
    <source>
        <dbReference type="HAMAP-Rule" id="MF_00652"/>
    </source>
</evidence>
<comment type="caution">
    <text evidence="2">The sequence shown here is derived from an EMBL/GenBank/DDBJ whole genome shotgun (WGS) entry which is preliminary data.</text>
</comment>
<organism evidence="2 3">
    <name type="scientific">Cellulophaga geojensis KL-A</name>
    <dbReference type="NCBI Taxonomy" id="1328323"/>
    <lineage>
        <taxon>Bacteria</taxon>
        <taxon>Pseudomonadati</taxon>
        <taxon>Bacteroidota</taxon>
        <taxon>Flavobacteriia</taxon>
        <taxon>Flavobacteriales</taxon>
        <taxon>Flavobacteriaceae</taxon>
        <taxon>Cellulophaga</taxon>
    </lineage>
</organism>
<dbReference type="PANTHER" id="PTHR30283">
    <property type="entry name" value="PEROXIDE STRESS RESPONSE PROTEIN YAAA"/>
    <property type="match status" value="1"/>
</dbReference>
<sequence>MKIVISPAKSLDFESKLPTDKYTAPKFLKQATKLNTILKKKSPKAISELMSISDNLAQLNWQRNQDFTTPFTTKNARPAVYAFNGDVYQGLDVYSLSEDKLEVLQDKLRILSGLYGVLKPLDLIMPYRLEMGTKMAVGSNKNLHEFWKKDVTAYLNEELQENEIFVNLASNEYFGAVDKKGLKSTIITPVFKDWKNDKLKVISFYAKKARGSMVRYIVDTNAETLNDIKKFTTDGYAFSQEHTEKENMPVFIR</sequence>
<dbReference type="InterPro" id="IPR005583">
    <property type="entry name" value="YaaA"/>
</dbReference>
<reference evidence="2 3" key="1">
    <citation type="journal article" date="2014" name="Genome Announc.">
        <title>Draft Genome Sequence of the Carrageenan-Degrading Bacterium Cellulophaga sp. Strain KL-A, Isolated from Decaying Marine Algae.</title>
        <authorList>
            <person name="Shan D."/>
            <person name="Ying J."/>
            <person name="Li X."/>
            <person name="Gao Z."/>
            <person name="Wei G."/>
            <person name="Shao Z."/>
        </authorList>
    </citation>
    <scope>NUCLEOTIDE SEQUENCE [LARGE SCALE GENOMIC DNA]</scope>
    <source>
        <strain evidence="2 3">KL-A</strain>
    </source>
</reference>
<name>A0ABN0RLU3_9FLAO</name>
<dbReference type="RefSeq" id="WP_013620145.1">
    <property type="nucleotide sequence ID" value="NZ_ARZX01000017.1"/>
</dbReference>
<dbReference type="PANTHER" id="PTHR30283:SF4">
    <property type="entry name" value="PEROXIDE STRESS RESISTANCE PROTEIN YAAA"/>
    <property type="match status" value="1"/>
</dbReference>
<protein>
    <recommendedName>
        <fullName evidence="1">UPF0246 protein KLA_12624</fullName>
    </recommendedName>
</protein>